<keyword evidence="2" id="KW-1185">Reference proteome</keyword>
<evidence type="ECO:0000313" key="2">
    <source>
        <dbReference type="Proteomes" id="UP000789901"/>
    </source>
</evidence>
<name>A0ABN7VEM6_GIGMA</name>
<organism evidence="1 2">
    <name type="scientific">Gigaspora margarita</name>
    <dbReference type="NCBI Taxonomy" id="4874"/>
    <lineage>
        <taxon>Eukaryota</taxon>
        <taxon>Fungi</taxon>
        <taxon>Fungi incertae sedis</taxon>
        <taxon>Mucoromycota</taxon>
        <taxon>Glomeromycotina</taxon>
        <taxon>Glomeromycetes</taxon>
        <taxon>Diversisporales</taxon>
        <taxon>Gigasporaceae</taxon>
        <taxon>Gigaspora</taxon>
    </lineage>
</organism>
<protein>
    <submittedName>
        <fullName evidence="1">18504_t:CDS:1</fullName>
    </submittedName>
</protein>
<proteinExistence type="predicted"/>
<reference evidence="1 2" key="1">
    <citation type="submission" date="2021-06" db="EMBL/GenBank/DDBJ databases">
        <authorList>
            <person name="Kallberg Y."/>
            <person name="Tangrot J."/>
            <person name="Rosling A."/>
        </authorList>
    </citation>
    <scope>NUCLEOTIDE SEQUENCE [LARGE SCALE GENOMIC DNA]</scope>
    <source>
        <strain evidence="1 2">120-4 pot B 10/14</strain>
    </source>
</reference>
<gene>
    <name evidence="1" type="ORF">GMARGA_LOCUS17237</name>
</gene>
<evidence type="ECO:0000313" key="1">
    <source>
        <dbReference type="EMBL" id="CAG8758864.1"/>
    </source>
</evidence>
<accession>A0ABN7VEM6</accession>
<dbReference type="Proteomes" id="UP000789901">
    <property type="component" value="Unassembled WGS sequence"/>
</dbReference>
<dbReference type="EMBL" id="CAJVQB010012931">
    <property type="protein sequence ID" value="CAG8758864.1"/>
    <property type="molecule type" value="Genomic_DNA"/>
</dbReference>
<comment type="caution">
    <text evidence="1">The sequence shown here is derived from an EMBL/GenBank/DDBJ whole genome shotgun (WGS) entry which is preliminary data.</text>
</comment>
<sequence length="151" mass="17058">MATVIGPKELDAQLILNIYSKCLETFEFPEGEFNKLLARQKEKGWKKTCIENSRKDEKVPSSNVSNSPESVKETICKIASNLEIMVKKSNLLAELLARMKREDIVGIHLNASGNLVVEYSGTSYVVTDNNLTNNQKKIKEFLQQCFSKKSK</sequence>